<accession>F9GCJ6</accession>
<reference evidence="1" key="1">
    <citation type="journal article" date="2012" name="Mol. Plant Microbe Interact.">
        <title>A highly conserved effector in Fusarium oxysporum is required for full virulence on Arabidopsis.</title>
        <authorList>
            <person name="Thatcher L.F."/>
            <person name="Gardiner D.M."/>
            <person name="Kazan K."/>
            <person name="Manners J."/>
        </authorList>
    </citation>
    <scope>NUCLEOTIDE SEQUENCE [LARGE SCALE GENOMIC DNA]</scope>
    <source>
        <strain evidence="1">Fo5176</strain>
    </source>
</reference>
<feature type="non-terminal residue" evidence="1">
    <location>
        <position position="1"/>
    </location>
</feature>
<dbReference type="AlphaFoldDB" id="F9GCJ6"/>
<organism evidence="1">
    <name type="scientific">Fusarium oxysporum (strain Fo5176)</name>
    <name type="common">Fusarium vascular wilt</name>
    <dbReference type="NCBI Taxonomy" id="660025"/>
    <lineage>
        <taxon>Eukaryota</taxon>
        <taxon>Fungi</taxon>
        <taxon>Dikarya</taxon>
        <taxon>Ascomycota</taxon>
        <taxon>Pezizomycotina</taxon>
        <taxon>Sordariomycetes</taxon>
        <taxon>Hypocreomycetidae</taxon>
        <taxon>Hypocreales</taxon>
        <taxon>Nectriaceae</taxon>
        <taxon>Fusarium</taxon>
        <taxon>Fusarium oxysporum species complex</taxon>
    </lineage>
</organism>
<name>F9GCJ6_FUSOF</name>
<comment type="caution">
    <text evidence="1">The sequence shown here is derived from an EMBL/GenBank/DDBJ whole genome shotgun (WGS) entry which is preliminary data.</text>
</comment>
<dbReference type="STRING" id="660025.F9GCJ6"/>
<protein>
    <submittedName>
        <fullName evidence="1">Uncharacterized protein</fullName>
    </submittedName>
</protein>
<proteinExistence type="predicted"/>
<sequence>LPHSYGIDFFVWPGFRERLIFCQHQYCANSFWELLQTNLKILWSDSFQDTFYHNAHTGKYHISPLFEQRIRDINAWTMSTDFFTHFPELSEDIPAYMGIPTSLPSPPYQNPL</sequence>
<dbReference type="Pfam" id="PF11905">
    <property type="entry name" value="DUF3425"/>
    <property type="match status" value="1"/>
</dbReference>
<dbReference type="InterPro" id="IPR021833">
    <property type="entry name" value="DUF3425"/>
</dbReference>
<dbReference type="EMBL" id="AFQF01005059">
    <property type="protein sequence ID" value="EGU73114.1"/>
    <property type="molecule type" value="Genomic_DNA"/>
</dbReference>
<evidence type="ECO:0000313" key="1">
    <source>
        <dbReference type="EMBL" id="EGU73114.1"/>
    </source>
</evidence>
<dbReference type="PANTHER" id="PTHR37012:SF7">
    <property type="entry name" value="B-ZIP TRANSCRIPTION FACTOR (EUROFUNG)-RELATED"/>
    <property type="match status" value="1"/>
</dbReference>
<gene>
    <name evidence="1" type="ORF">FOXB_16379</name>
</gene>
<dbReference type="OrthoDB" id="5086080at2759"/>
<dbReference type="PANTHER" id="PTHR37012">
    <property type="entry name" value="B-ZIP TRANSCRIPTION FACTOR (EUROFUNG)-RELATED"/>
    <property type="match status" value="1"/>
</dbReference>